<feature type="compositionally biased region" description="Acidic residues" evidence="1">
    <location>
        <begin position="10"/>
        <end position="22"/>
    </location>
</feature>
<protein>
    <submittedName>
        <fullName evidence="2">Uncharacterized protein</fullName>
    </submittedName>
</protein>
<gene>
    <name evidence="2" type="ORF">GCM10011594_39580</name>
</gene>
<keyword evidence="3" id="KW-1185">Reference proteome</keyword>
<dbReference type="AlphaFoldDB" id="A0A917WML7"/>
<evidence type="ECO:0000313" key="3">
    <source>
        <dbReference type="Proteomes" id="UP000655208"/>
    </source>
</evidence>
<accession>A0A917WML7</accession>
<dbReference type="EMBL" id="BMNA01000014">
    <property type="protein sequence ID" value="GGM15621.1"/>
    <property type="molecule type" value="Genomic_DNA"/>
</dbReference>
<reference evidence="2" key="2">
    <citation type="submission" date="2020-09" db="EMBL/GenBank/DDBJ databases">
        <authorList>
            <person name="Sun Q."/>
            <person name="Zhou Y."/>
        </authorList>
    </citation>
    <scope>NUCLEOTIDE SEQUENCE</scope>
    <source>
        <strain evidence="2">CGMCC 4.7308</strain>
    </source>
</reference>
<feature type="region of interest" description="Disordered" evidence="1">
    <location>
        <begin position="91"/>
        <end position="118"/>
    </location>
</feature>
<evidence type="ECO:0000313" key="2">
    <source>
        <dbReference type="EMBL" id="GGM15621.1"/>
    </source>
</evidence>
<feature type="region of interest" description="Disordered" evidence="1">
    <location>
        <begin position="1"/>
        <end position="24"/>
    </location>
</feature>
<sequence length="118" mass="12099">MAAELPAPDADADDEPDPEAEPVSDAAELVAADGLATELDDELLDELDELDDEAVLSSEPQALSTRTPAARAAVAAHRVIFTLGSSRGCKVRPARAGPPRCGVTRTLGSPGGASAPRR</sequence>
<proteinExistence type="predicted"/>
<organism evidence="2 3">
    <name type="scientific">Nakamurella endophytica</name>
    <dbReference type="NCBI Taxonomy" id="1748367"/>
    <lineage>
        <taxon>Bacteria</taxon>
        <taxon>Bacillati</taxon>
        <taxon>Actinomycetota</taxon>
        <taxon>Actinomycetes</taxon>
        <taxon>Nakamurellales</taxon>
        <taxon>Nakamurellaceae</taxon>
        <taxon>Nakamurella</taxon>
    </lineage>
</organism>
<evidence type="ECO:0000256" key="1">
    <source>
        <dbReference type="SAM" id="MobiDB-lite"/>
    </source>
</evidence>
<dbReference type="Proteomes" id="UP000655208">
    <property type="component" value="Unassembled WGS sequence"/>
</dbReference>
<comment type="caution">
    <text evidence="2">The sequence shown here is derived from an EMBL/GenBank/DDBJ whole genome shotgun (WGS) entry which is preliminary data.</text>
</comment>
<reference evidence="2" key="1">
    <citation type="journal article" date="2014" name="Int. J. Syst. Evol. Microbiol.">
        <title>Complete genome sequence of Corynebacterium casei LMG S-19264T (=DSM 44701T), isolated from a smear-ripened cheese.</title>
        <authorList>
            <consortium name="US DOE Joint Genome Institute (JGI-PGF)"/>
            <person name="Walter F."/>
            <person name="Albersmeier A."/>
            <person name="Kalinowski J."/>
            <person name="Ruckert C."/>
        </authorList>
    </citation>
    <scope>NUCLEOTIDE SEQUENCE</scope>
    <source>
        <strain evidence="2">CGMCC 4.7308</strain>
    </source>
</reference>
<name>A0A917WML7_9ACTN</name>